<accession>J1SD93</accession>
<dbReference type="EMBL" id="AJGV01000010">
    <property type="protein sequence ID" value="EJJ08862.1"/>
    <property type="molecule type" value="Genomic_DNA"/>
</dbReference>
<organism evidence="1">
    <name type="scientific">Streptomyces auratus AGR0001</name>
    <dbReference type="NCBI Taxonomy" id="1160718"/>
    <lineage>
        <taxon>Bacteria</taxon>
        <taxon>Bacillati</taxon>
        <taxon>Actinomycetota</taxon>
        <taxon>Actinomycetes</taxon>
        <taxon>Kitasatosporales</taxon>
        <taxon>Streptomycetaceae</taxon>
        <taxon>Streptomyces</taxon>
    </lineage>
</organism>
<proteinExistence type="predicted"/>
<dbReference type="AlphaFoldDB" id="J1SD93"/>
<evidence type="ECO:0000313" key="1">
    <source>
        <dbReference type="EMBL" id="EJJ08862.1"/>
    </source>
</evidence>
<gene>
    <name evidence="1" type="ORF">SU9_01460</name>
</gene>
<protein>
    <submittedName>
        <fullName evidence="1">Uncharacterized protein</fullName>
    </submittedName>
</protein>
<sequence length="70" mass="7454">MRSPLLSGSRFGVFFQSGHAGLVFGLWDLPENCETFHFCGRGFMGDLAALFRLFSAVLDGVGALPGTASL</sequence>
<reference evidence="1" key="1">
    <citation type="journal article" date="2012" name="J. Bacteriol.">
        <title>Genome Sequence of Streptomyces auratus Strain AGR0001, a Phoslactomycin-Producing Actinomycete.</title>
        <authorList>
            <person name="Han X."/>
            <person name="Li M."/>
            <person name="Ding Z."/>
            <person name="Zhao J."/>
            <person name="Ji K."/>
            <person name="Wen M."/>
            <person name="Lu T."/>
        </authorList>
    </citation>
    <scope>NUCLEOTIDE SEQUENCE [LARGE SCALE GENOMIC DNA]</scope>
    <source>
        <strain evidence="1">AGR0001</strain>
    </source>
</reference>
<comment type="caution">
    <text evidence="1">The sequence shown here is derived from an EMBL/GenBank/DDBJ whole genome shotgun (WGS) entry which is preliminary data.</text>
</comment>
<name>J1SD93_9ACTN</name>
<dbReference type="HOGENOM" id="CLU_2755969_0_0_11"/>